<keyword evidence="4" id="KW-1185">Reference proteome</keyword>
<sequence length="1205" mass="122774">MTVHFALFLSPDGIALAHRQGAGHWAFLGDVSFDAPNLDGAMAKLRAKGEEREGKGFATILVLPDDQILYTSLTAPTGDDELTTFRIEEGLEGLTPYAVTELVYDWRTIEEDRVKLAVVAQETLDEARAFAEGHGFNGVGFAAMPPLEKFPGVPLFDLSGPAHGLSFPDEGLAFGADAWDETTGATPDAPQTPDDTAEATDVPEADAEAAATPAEPAPADPEVIEPAEDEDKAPAPDQRSPDKTPGEPAEAAIAADGTSEAETVSAGEEPQAAPEQGEAETVAAERDAPTKDASSEESTPEDETPPNPITDPMLDGPVAPLPPEDEAEAAVEDAKSAPDAPRPSAPAAATPSSPVPFLDDMGEEGDDDLPPLPATAVLAARQRARDEKDAGKTPAGKDKKPSVAAPTPGSPDAAVPTFSARRAKDAPPADTPTAAASVAQRKPRIGFAATRPQPATGKAPTAPASDAPTKAPADAAKSNPLTSRLTRLRDISRAKPRDDAATPPPQAKGRNGGASPAPGAAKPSTPDPLAKAAAKAAGGSAKVRRPKGGENVSGGTPTSGASGRGRLTGLLGSAKAGAAGQPAPGATKPTEATRPGRLSGLLDAARQGAKGLSGQDKGDTGADRGQGRQAKLSDRLGTRTPTAPTPADAAPESRLSALGAALRSSDPEESRAQPTPAGKTAPAADGATTADGAFSSGLLARKSDTTAGSGPSLRTGLILTVVLLVLLALIAIWSVLFLPDSPMARWVSGSDTIDVAAEDPLTAPAPPAAITAPPAIGQLGEAPNPAAASATAPVQRPEIAAAAPPEAQPDAEDEAAADGVDLAALEAADPAEPVTVPEAAPAPAQDLPDIDAELDLPPLPPTPEDLLPSLEETQQIYAEDGIWPRTPERPDPGTITGLNDLYVASIDPTLSTFDALALPAAGVNPSEMLRRMPPPPPFGTEIDTDARGLVVPTPEGVVTPDGALVIQGRPDIVAVPRPREIAPEPTADAPVVNGVEGAILATFQPTPRPTDLDETRERQVLGGLTLGELNELRPDARPLSAQEAAAQASLFPGNDADADADTDAAALPDGEEPEIQGTALAVAQSLVPPTRPANIDELVANAERAPEPTAPAVAPSQIAPQPQIPSNADVARAATERNALRLRDLNLIGVTGTNSSRRALVRLPSGRFVRVAVGDSLNGGTVAAIGESTLQYVRNGRTITLEVPG</sequence>
<feature type="compositionally biased region" description="Basic and acidic residues" evidence="1">
    <location>
        <begin position="283"/>
        <end position="294"/>
    </location>
</feature>
<feature type="region of interest" description="Disordered" evidence="1">
    <location>
        <begin position="833"/>
        <end position="856"/>
    </location>
</feature>
<evidence type="ECO:0000256" key="1">
    <source>
        <dbReference type="SAM" id="MobiDB-lite"/>
    </source>
</evidence>
<feature type="region of interest" description="Disordered" evidence="1">
    <location>
        <begin position="764"/>
        <end position="793"/>
    </location>
</feature>
<protein>
    <recommendedName>
        <fullName evidence="5">Type IV pilus biogenesis protein PilP</fullName>
    </recommendedName>
</protein>
<proteinExistence type="predicted"/>
<keyword evidence="2" id="KW-0472">Membrane</keyword>
<feature type="compositionally biased region" description="Low complexity" evidence="1">
    <location>
        <begin position="513"/>
        <end position="541"/>
    </location>
</feature>
<evidence type="ECO:0000256" key="2">
    <source>
        <dbReference type="SAM" id="Phobius"/>
    </source>
</evidence>
<feature type="compositionally biased region" description="Low complexity" evidence="1">
    <location>
        <begin position="558"/>
        <end position="590"/>
    </location>
</feature>
<gene>
    <name evidence="3" type="ORF">GCM10023209_07030</name>
</gene>
<feature type="compositionally biased region" description="Basic and acidic residues" evidence="1">
    <location>
        <begin position="616"/>
        <end position="637"/>
    </location>
</feature>
<dbReference type="PANTHER" id="PTHR48148">
    <property type="entry name" value="KERATINOCYTE PROLINE-RICH PROTEIN"/>
    <property type="match status" value="1"/>
</dbReference>
<evidence type="ECO:0008006" key="5">
    <source>
        <dbReference type="Google" id="ProtNLM"/>
    </source>
</evidence>
<evidence type="ECO:0000313" key="4">
    <source>
        <dbReference type="Proteomes" id="UP001499910"/>
    </source>
</evidence>
<feature type="compositionally biased region" description="Low complexity" evidence="1">
    <location>
        <begin position="833"/>
        <end position="847"/>
    </location>
</feature>
<feature type="region of interest" description="Disordered" evidence="1">
    <location>
        <begin position="180"/>
        <end position="689"/>
    </location>
</feature>
<feature type="compositionally biased region" description="Basic and acidic residues" evidence="1">
    <location>
        <begin position="487"/>
        <end position="500"/>
    </location>
</feature>
<keyword evidence="2" id="KW-0812">Transmembrane</keyword>
<reference evidence="4" key="1">
    <citation type="journal article" date="2019" name="Int. J. Syst. Evol. Microbiol.">
        <title>The Global Catalogue of Microorganisms (GCM) 10K type strain sequencing project: providing services to taxonomists for standard genome sequencing and annotation.</title>
        <authorList>
            <consortium name="The Broad Institute Genomics Platform"/>
            <consortium name="The Broad Institute Genome Sequencing Center for Infectious Disease"/>
            <person name="Wu L."/>
            <person name="Ma J."/>
        </authorList>
    </citation>
    <scope>NUCLEOTIDE SEQUENCE [LARGE SCALE GENOMIC DNA]</scope>
    <source>
        <strain evidence="4">JCM 18015</strain>
    </source>
</reference>
<dbReference type="PANTHER" id="PTHR48148:SF3">
    <property type="entry name" value="KERATINOCYTE PROLINE-RICH PROTEIN"/>
    <property type="match status" value="1"/>
</dbReference>
<comment type="caution">
    <text evidence="3">The sequence shown here is derived from an EMBL/GenBank/DDBJ whole genome shotgun (WGS) entry which is preliminary data.</text>
</comment>
<dbReference type="EMBL" id="BAABHW010000001">
    <property type="protein sequence ID" value="GAA5067392.1"/>
    <property type="molecule type" value="Genomic_DNA"/>
</dbReference>
<feature type="compositionally biased region" description="Low complexity" evidence="1">
    <location>
        <begin position="459"/>
        <end position="478"/>
    </location>
</feature>
<evidence type="ECO:0000313" key="3">
    <source>
        <dbReference type="EMBL" id="GAA5067392.1"/>
    </source>
</evidence>
<dbReference type="RefSeq" id="WP_259546643.1">
    <property type="nucleotide sequence ID" value="NZ_BAABHW010000001.1"/>
</dbReference>
<feature type="compositionally biased region" description="Low complexity" evidence="1">
    <location>
        <begin position="638"/>
        <end position="650"/>
    </location>
</feature>
<name>A0ABP9KZV0_9RHOB</name>
<feature type="compositionally biased region" description="Low complexity" evidence="1">
    <location>
        <begin position="345"/>
        <end position="359"/>
    </location>
</feature>
<feature type="compositionally biased region" description="Acidic residues" evidence="1">
    <location>
        <begin position="195"/>
        <end position="207"/>
    </location>
</feature>
<feature type="compositionally biased region" description="Low complexity" evidence="1">
    <location>
        <begin position="266"/>
        <end position="280"/>
    </location>
</feature>
<feature type="compositionally biased region" description="Low complexity" evidence="1">
    <location>
        <begin position="768"/>
        <end position="793"/>
    </location>
</feature>
<feature type="compositionally biased region" description="Basic and acidic residues" evidence="1">
    <location>
        <begin position="383"/>
        <end position="401"/>
    </location>
</feature>
<dbReference type="Proteomes" id="UP001499910">
    <property type="component" value="Unassembled WGS sequence"/>
</dbReference>
<feature type="compositionally biased region" description="Acidic residues" evidence="1">
    <location>
        <begin position="360"/>
        <end position="369"/>
    </location>
</feature>
<feature type="transmembrane region" description="Helical" evidence="2">
    <location>
        <begin position="717"/>
        <end position="738"/>
    </location>
</feature>
<dbReference type="SUPFAM" id="SSF53067">
    <property type="entry name" value="Actin-like ATPase domain"/>
    <property type="match status" value="1"/>
</dbReference>
<feature type="compositionally biased region" description="Acidic residues" evidence="1">
    <location>
        <begin position="222"/>
        <end position="231"/>
    </location>
</feature>
<keyword evidence="2" id="KW-1133">Transmembrane helix</keyword>
<feature type="compositionally biased region" description="Low complexity" evidence="1">
    <location>
        <begin position="674"/>
        <end position="689"/>
    </location>
</feature>
<dbReference type="InterPro" id="IPR043129">
    <property type="entry name" value="ATPase_NBD"/>
</dbReference>
<organism evidence="3 4">
    <name type="scientific">[Roseibacterium] beibuensis</name>
    <dbReference type="NCBI Taxonomy" id="1193142"/>
    <lineage>
        <taxon>Bacteria</taxon>
        <taxon>Pseudomonadati</taxon>
        <taxon>Pseudomonadota</taxon>
        <taxon>Alphaproteobacteria</taxon>
        <taxon>Rhodobacterales</taxon>
        <taxon>Roseobacteraceae</taxon>
        <taxon>Roseicyclus</taxon>
    </lineage>
</organism>
<accession>A0ABP9KZV0</accession>